<accession>B2VYG5</accession>
<evidence type="ECO:0000313" key="1">
    <source>
        <dbReference type="EMBL" id="EDU44978.1"/>
    </source>
</evidence>
<sequence>MNKREDQSCVTALVLSQDSGMIETYLCALFLMPLFHDYIPPPRNLNYHKRSTLLPERNDVLSRHHERSPGITSLSRLVGSATGFTNSS</sequence>
<protein>
    <submittedName>
        <fullName evidence="1">Uncharacterized protein</fullName>
    </submittedName>
</protein>
<dbReference type="HOGENOM" id="CLU_2470190_0_0_1"/>
<evidence type="ECO:0000313" key="2">
    <source>
        <dbReference type="Proteomes" id="UP000001471"/>
    </source>
</evidence>
<gene>
    <name evidence="1" type="ORF">PTRG_02455</name>
</gene>
<dbReference type="Proteomes" id="UP000001471">
    <property type="component" value="Unassembled WGS sequence"/>
</dbReference>
<name>B2VYG5_PYRTR</name>
<reference evidence="2" key="1">
    <citation type="journal article" date="2013" name="G3 (Bethesda)">
        <title>Comparative genomics of a plant-pathogenic fungus, Pyrenophora tritici-repentis, reveals transduplication and the impact of repeat elements on pathogenicity and population divergence.</title>
        <authorList>
            <person name="Manning V.A."/>
            <person name="Pandelova I."/>
            <person name="Dhillon B."/>
            <person name="Wilhelm L.J."/>
            <person name="Goodwin S.B."/>
            <person name="Berlin A.M."/>
            <person name="Figueroa M."/>
            <person name="Freitag M."/>
            <person name="Hane J.K."/>
            <person name="Henrissat B."/>
            <person name="Holman W.H."/>
            <person name="Kodira C.D."/>
            <person name="Martin J."/>
            <person name="Oliver R.P."/>
            <person name="Robbertse B."/>
            <person name="Schackwitz W."/>
            <person name="Schwartz D.C."/>
            <person name="Spatafora J.W."/>
            <person name="Turgeon B.G."/>
            <person name="Yandava C."/>
            <person name="Young S."/>
            <person name="Zhou S."/>
            <person name="Zeng Q."/>
            <person name="Grigoriev I.V."/>
            <person name="Ma L.-J."/>
            <person name="Ciuffetti L.M."/>
        </authorList>
    </citation>
    <scope>NUCLEOTIDE SEQUENCE [LARGE SCALE GENOMIC DNA]</scope>
    <source>
        <strain evidence="2">Pt-1C-BFP</strain>
    </source>
</reference>
<proteinExistence type="predicted"/>
<dbReference type="AlphaFoldDB" id="B2VYG5"/>
<dbReference type="EMBL" id="DS231616">
    <property type="protein sequence ID" value="EDU44978.1"/>
    <property type="molecule type" value="Genomic_DNA"/>
</dbReference>
<dbReference type="InParanoid" id="B2VYG5"/>
<organism evidence="1 2">
    <name type="scientific">Pyrenophora tritici-repentis (strain Pt-1C-BFP)</name>
    <name type="common">Wheat tan spot fungus</name>
    <name type="synonym">Drechslera tritici-repentis</name>
    <dbReference type="NCBI Taxonomy" id="426418"/>
    <lineage>
        <taxon>Eukaryota</taxon>
        <taxon>Fungi</taxon>
        <taxon>Dikarya</taxon>
        <taxon>Ascomycota</taxon>
        <taxon>Pezizomycotina</taxon>
        <taxon>Dothideomycetes</taxon>
        <taxon>Pleosporomycetidae</taxon>
        <taxon>Pleosporales</taxon>
        <taxon>Pleosporineae</taxon>
        <taxon>Pleosporaceae</taxon>
        <taxon>Pyrenophora</taxon>
    </lineage>
</organism>